<keyword evidence="5 6" id="KW-0472">Membrane</keyword>
<dbReference type="GO" id="GO:0005886">
    <property type="term" value="C:plasma membrane"/>
    <property type="evidence" value="ECO:0007669"/>
    <property type="project" value="UniProtKB-SubCell"/>
</dbReference>
<dbReference type="Gene3D" id="1.20.81.30">
    <property type="entry name" value="Type II secretion system (T2SS), domain F"/>
    <property type="match status" value="1"/>
</dbReference>
<dbReference type="Proteomes" id="UP001595921">
    <property type="component" value="Unassembled WGS sequence"/>
</dbReference>
<feature type="transmembrane region" description="Helical" evidence="6">
    <location>
        <begin position="483"/>
        <end position="501"/>
    </location>
</feature>
<feature type="transmembrane region" description="Helical" evidence="6">
    <location>
        <begin position="621"/>
        <end position="646"/>
    </location>
</feature>
<evidence type="ECO:0000256" key="5">
    <source>
        <dbReference type="ARBA" id="ARBA00023136"/>
    </source>
</evidence>
<dbReference type="PANTHER" id="PTHR35402">
    <property type="entry name" value="INTEGRAL MEMBRANE PROTEIN-RELATED"/>
    <property type="match status" value="1"/>
</dbReference>
<evidence type="ECO:0000313" key="9">
    <source>
        <dbReference type="Proteomes" id="UP001595921"/>
    </source>
</evidence>
<evidence type="ECO:0000256" key="4">
    <source>
        <dbReference type="ARBA" id="ARBA00022989"/>
    </source>
</evidence>
<dbReference type="InterPro" id="IPR042094">
    <property type="entry name" value="T2SS_GspF_sf"/>
</dbReference>
<comment type="subcellular location">
    <subcellularLocation>
        <location evidence="1">Cell membrane</location>
        <topology evidence="1">Multi-pass membrane protein</topology>
    </subcellularLocation>
</comment>
<protein>
    <submittedName>
        <fullName evidence="8">Type II secretion system F family protein</fullName>
    </submittedName>
</protein>
<keyword evidence="3 6" id="KW-0812">Transmembrane</keyword>
<feature type="transmembrane region" description="Helical" evidence="6">
    <location>
        <begin position="319"/>
        <end position="339"/>
    </location>
</feature>
<accession>A0ABD5P7H3</accession>
<feature type="domain" description="Type II secretion system protein GspF" evidence="7">
    <location>
        <begin position="517"/>
        <end position="642"/>
    </location>
</feature>
<feature type="transmembrane region" description="Helical" evidence="6">
    <location>
        <begin position="75"/>
        <end position="98"/>
    </location>
</feature>
<evidence type="ECO:0000313" key="8">
    <source>
        <dbReference type="EMBL" id="MFC4356846.1"/>
    </source>
</evidence>
<sequence>MLGLHLLPLLVAFGLCLSVVLDRLDRRVALGLTRLALVLFGDYVGQDTARRTRQLQRMRGAHVAATHRTYAARTLLFSGVYGVAGAVIGVYAAGWLVSTLGAEAALAGALPAALSFVTNLGNLSAAGFGGLFLLLLLSSATIGAGLAAATYWGRWVALDSHAATRARAIDVTLPRSVAFVYALSRSGMPFPAVMRTLAANREVYGEAATEFGVAVRDVETFNTDVLTAVQHVARSTPSDGLREFSDNLASVLGSGQSVSTFLRDQYERFQSRAEAQQAQYVELLATFAEVYVTVLVAGPLFLVTILAVIGLVLADTLPLVRAVVYVGLPLATVAFALYVDAMTTSLQGPAGGGEAGAVDETGAVGGGRDGSTLSAPAAADDDEVGVAAAVADGGVTAGADRWAENRRRLGLHRRLAPLRGAVADPLGTVLGRPTTTLALTVPVALLWVALTADFPAEVASAGVDAVALSALDVTAALGAVDDALIQGAALVLLVFTVVHELRRRRQRAIEAAMPDLLDRLASVNEAGMTVVASVERVAKKDSGALAPELERTWRDIRWGADVSTALRRLDRRVGSTTVTRAVTLVTNAMRASGDVGPVLRIAADEAQTSQRLKQERRQEMLTYLMVIYVSFFVFLAIVTALLVAFIPAIDAAQAAQAAQSAAAGGSGATTAGGGLGALGSVDTAAYAQAFYHASVVQALCSGIVAGQLGGGRVADGAKHALVMLLAAYATNLAVPTLTTLWQATVVAG</sequence>
<comment type="caution">
    <text evidence="8">The sequence shown here is derived from an EMBL/GenBank/DDBJ whole genome shotgun (WGS) entry which is preliminary data.</text>
</comment>
<proteinExistence type="predicted"/>
<dbReference type="InterPro" id="IPR056569">
    <property type="entry name" value="ArlJ-like"/>
</dbReference>
<gene>
    <name evidence="8" type="ORF">ACFO0N_02655</name>
</gene>
<dbReference type="EMBL" id="JBHSDS010000002">
    <property type="protein sequence ID" value="MFC4356846.1"/>
    <property type="molecule type" value="Genomic_DNA"/>
</dbReference>
<evidence type="ECO:0000256" key="6">
    <source>
        <dbReference type="SAM" id="Phobius"/>
    </source>
</evidence>
<feature type="transmembrane region" description="Helical" evidence="6">
    <location>
        <begin position="290"/>
        <end position="312"/>
    </location>
</feature>
<keyword evidence="9" id="KW-1185">Reference proteome</keyword>
<dbReference type="AlphaFoldDB" id="A0ABD5P7H3"/>
<organism evidence="8 9">
    <name type="scientific">Halobium salinum</name>
    <dbReference type="NCBI Taxonomy" id="1364940"/>
    <lineage>
        <taxon>Archaea</taxon>
        <taxon>Methanobacteriati</taxon>
        <taxon>Methanobacteriota</taxon>
        <taxon>Stenosarchaea group</taxon>
        <taxon>Halobacteria</taxon>
        <taxon>Halobacteriales</taxon>
        <taxon>Haloferacaceae</taxon>
        <taxon>Halobium</taxon>
    </lineage>
</organism>
<feature type="domain" description="Type II secretion system protein GspF" evidence="7">
    <location>
        <begin position="181"/>
        <end position="305"/>
    </location>
</feature>
<dbReference type="PANTHER" id="PTHR35402:SF1">
    <property type="entry name" value="TYPE II SECRETION SYSTEM PROTEIN GSPF DOMAIN-CONTAINING PROTEIN"/>
    <property type="match status" value="1"/>
</dbReference>
<reference evidence="8 9" key="1">
    <citation type="journal article" date="2019" name="Int. J. Syst. Evol. Microbiol.">
        <title>The Global Catalogue of Microorganisms (GCM) 10K type strain sequencing project: providing services to taxonomists for standard genome sequencing and annotation.</title>
        <authorList>
            <consortium name="The Broad Institute Genomics Platform"/>
            <consortium name="The Broad Institute Genome Sequencing Center for Infectious Disease"/>
            <person name="Wu L."/>
            <person name="Ma J."/>
        </authorList>
    </citation>
    <scope>NUCLEOTIDE SEQUENCE [LARGE SCALE GENOMIC DNA]</scope>
    <source>
        <strain evidence="8 9">CGMCC 1.12553</strain>
    </source>
</reference>
<keyword evidence="4 6" id="KW-1133">Transmembrane helix</keyword>
<evidence type="ECO:0000256" key="1">
    <source>
        <dbReference type="ARBA" id="ARBA00004651"/>
    </source>
</evidence>
<feature type="transmembrane region" description="Helical" evidence="6">
    <location>
        <begin position="130"/>
        <end position="152"/>
    </location>
</feature>
<dbReference type="InterPro" id="IPR018076">
    <property type="entry name" value="T2SS_GspF_dom"/>
</dbReference>
<evidence type="ECO:0000256" key="2">
    <source>
        <dbReference type="ARBA" id="ARBA00022475"/>
    </source>
</evidence>
<dbReference type="Pfam" id="PF00482">
    <property type="entry name" value="T2SSF"/>
    <property type="match status" value="2"/>
</dbReference>
<name>A0ABD5P7H3_9EURY</name>
<evidence type="ECO:0000259" key="7">
    <source>
        <dbReference type="Pfam" id="PF00482"/>
    </source>
</evidence>
<keyword evidence="2" id="KW-1003">Cell membrane</keyword>
<evidence type="ECO:0000256" key="3">
    <source>
        <dbReference type="ARBA" id="ARBA00022692"/>
    </source>
</evidence>